<evidence type="ECO:0000313" key="2">
    <source>
        <dbReference type="Proteomes" id="UP000198224"/>
    </source>
</evidence>
<accession>A0A1C4XKZ5</accession>
<dbReference type="EMBL" id="LT607409">
    <property type="protein sequence ID" value="SCF09104.1"/>
    <property type="molecule type" value="Genomic_DNA"/>
</dbReference>
<proteinExistence type="predicted"/>
<dbReference type="RefSeq" id="WP_157742539.1">
    <property type="nucleotide sequence ID" value="NZ_LT607409.1"/>
</dbReference>
<evidence type="ECO:0000313" key="1">
    <source>
        <dbReference type="EMBL" id="SCF09104.1"/>
    </source>
</evidence>
<name>A0A1C4XKZ5_9ACTN</name>
<dbReference type="Proteomes" id="UP000198224">
    <property type="component" value="Chromosome I"/>
</dbReference>
<keyword evidence="2" id="KW-1185">Reference proteome</keyword>
<reference evidence="2" key="1">
    <citation type="submission" date="2016-06" db="EMBL/GenBank/DDBJ databases">
        <authorList>
            <person name="Varghese N."/>
            <person name="Submissions Spin"/>
        </authorList>
    </citation>
    <scope>NUCLEOTIDE SEQUENCE [LARGE SCALE GENOMIC DNA]</scope>
    <source>
        <strain evidence="2">DSM 45160</strain>
    </source>
</reference>
<gene>
    <name evidence="1" type="ORF">GA0070612_3718</name>
</gene>
<sequence>MGNFKKLLNTEPTSLMGTAYVRAKEVQSRERGLHIPGDDQRVIVISALSGTVTDPTATLGKIFGGIPNITDVRPVPPGPLGGTAGCGIGQATTGVRVDICAWSDHHTLGMVTFVGFAQTDDSHAVFGQIRAEVERPAK</sequence>
<dbReference type="AlphaFoldDB" id="A0A1C4XKZ5"/>
<protein>
    <submittedName>
        <fullName evidence="1">Uncharacterized protein</fullName>
    </submittedName>
</protein>
<organism evidence="1 2">
    <name type="scientific">Micromonospora chokoriensis</name>
    <dbReference type="NCBI Taxonomy" id="356851"/>
    <lineage>
        <taxon>Bacteria</taxon>
        <taxon>Bacillati</taxon>
        <taxon>Actinomycetota</taxon>
        <taxon>Actinomycetes</taxon>
        <taxon>Micromonosporales</taxon>
        <taxon>Micromonosporaceae</taxon>
        <taxon>Micromonospora</taxon>
    </lineage>
</organism>